<accession>A0ABQ2L8Q8</accession>
<keyword evidence="5 10" id="KW-0697">Rotamase</keyword>
<keyword evidence="10 12" id="KW-0132">Cell division</keyword>
<feature type="compositionally biased region" description="Basic and acidic residues" evidence="14">
    <location>
        <begin position="474"/>
        <end position="490"/>
    </location>
</feature>
<evidence type="ECO:0000256" key="13">
    <source>
        <dbReference type="SAM" id="Coils"/>
    </source>
</evidence>
<dbReference type="Proteomes" id="UP000602381">
    <property type="component" value="Unassembled WGS sequence"/>
</dbReference>
<feature type="compositionally biased region" description="Acidic residues" evidence="14">
    <location>
        <begin position="329"/>
        <end position="345"/>
    </location>
</feature>
<evidence type="ECO:0000256" key="3">
    <source>
        <dbReference type="ARBA" id="ARBA00013194"/>
    </source>
</evidence>
<dbReference type="HAMAP" id="MF_00303">
    <property type="entry name" value="Trigger_factor_Tig"/>
    <property type="match status" value="1"/>
</dbReference>
<evidence type="ECO:0000256" key="10">
    <source>
        <dbReference type="HAMAP-Rule" id="MF_00303"/>
    </source>
</evidence>
<dbReference type="EMBL" id="BMOV01000001">
    <property type="protein sequence ID" value="GGO05840.1"/>
    <property type="molecule type" value="Genomic_DNA"/>
</dbReference>
<dbReference type="InterPro" id="IPR001179">
    <property type="entry name" value="PPIase_FKBP_dom"/>
</dbReference>
<dbReference type="NCBIfam" id="TIGR00115">
    <property type="entry name" value="tig"/>
    <property type="match status" value="1"/>
</dbReference>
<feature type="region of interest" description="Disordered" evidence="14">
    <location>
        <begin position="326"/>
        <end position="345"/>
    </location>
</feature>
<comment type="function">
    <text evidence="8 10">Involved in protein export. Acts as a chaperone by maintaining the newly synthesized protein in an open conformation. Functions as a peptidyl-prolyl cis-trans isomerase.</text>
</comment>
<evidence type="ECO:0000259" key="15">
    <source>
        <dbReference type="PROSITE" id="PS50059"/>
    </source>
</evidence>
<evidence type="ECO:0000256" key="12">
    <source>
        <dbReference type="RuleBase" id="RU003914"/>
    </source>
</evidence>
<evidence type="ECO:0000256" key="4">
    <source>
        <dbReference type="ARBA" id="ARBA00016902"/>
    </source>
</evidence>
<gene>
    <name evidence="10 16" type="primary">tig</name>
    <name evidence="16" type="ORF">GCM10007972_03630</name>
</gene>
<sequence length="518" mass="57580">MQINELKNDGLTREYKITIEKADLDQRVQNILNDLRHKVRMKGFRPGKTPVALLKKIHGEAALGQAVEESVRESTDQLFREKKIRPALQPKVDVGEVDEEKGFEFTLSTEILPDVDTSDFKAPALERLIATPSDADVDAAIETLAGQSKSFETAAKTYKAKTGDAVVIDFVGSVDGEEFEGGKGEDFQLELGSGQFIAGFEDQLVGAKTGDKVTVKVTFPDPYGSEELAGKDASFDVEVKEVKKPADTKIDDDMAKNFGLESLDQLKEALKTQLEQEAKTLSRAKVKRALLDKLADSYDFAVPQGMVDLEYRDIWQQIKRDAVMSGEATESELADKDEPESEEDRADYRNIAERRVRLGLLLSELGLANKVEINRDELMRRVADEARRYPGQEREVFEFYTKNEQAMAQLRAPLYEDKVVDFILEMADLKDTEISLEDLRKAVREDDEEEENQAKDAKKSATKKTAAKKPAAKKASEKKPAEKKAAEKKAPAKKAAAKKPAAKKAAPKKAASKDDSKS</sequence>
<evidence type="ECO:0000256" key="2">
    <source>
        <dbReference type="ARBA" id="ARBA00005464"/>
    </source>
</evidence>
<dbReference type="SUPFAM" id="SSF54534">
    <property type="entry name" value="FKBP-like"/>
    <property type="match status" value="1"/>
</dbReference>
<dbReference type="PROSITE" id="PS50059">
    <property type="entry name" value="FKBP_PPIASE"/>
    <property type="match status" value="1"/>
</dbReference>
<dbReference type="InterPro" id="IPR005215">
    <property type="entry name" value="Trig_fac"/>
</dbReference>
<evidence type="ECO:0000256" key="1">
    <source>
        <dbReference type="ARBA" id="ARBA00000971"/>
    </source>
</evidence>
<feature type="compositionally biased region" description="Basic residues" evidence="14">
    <location>
        <begin position="491"/>
        <end position="507"/>
    </location>
</feature>
<feature type="domain" description="PPIase FKBP-type" evidence="15">
    <location>
        <begin position="163"/>
        <end position="245"/>
    </location>
</feature>
<dbReference type="Pfam" id="PF05697">
    <property type="entry name" value="Trigger_N"/>
    <property type="match status" value="1"/>
</dbReference>
<dbReference type="Gene3D" id="3.30.70.1050">
    <property type="entry name" value="Trigger factor ribosome-binding domain"/>
    <property type="match status" value="1"/>
</dbReference>
<evidence type="ECO:0000313" key="17">
    <source>
        <dbReference type="Proteomes" id="UP000602381"/>
    </source>
</evidence>
<protein>
    <recommendedName>
        <fullName evidence="4 10">Trigger factor</fullName>
        <shortName evidence="10">TF</shortName>
        <ecNumber evidence="3 10">5.2.1.8</ecNumber>
    </recommendedName>
    <alternativeName>
        <fullName evidence="9 10">PPIase</fullName>
    </alternativeName>
</protein>
<evidence type="ECO:0000256" key="14">
    <source>
        <dbReference type="SAM" id="MobiDB-lite"/>
    </source>
</evidence>
<dbReference type="Gene3D" id="3.10.50.40">
    <property type="match status" value="1"/>
</dbReference>
<comment type="domain">
    <text evidence="10">Consists of 3 domains; the N-terminus binds the ribosome, the middle domain has PPIase activity, while the C-terminus has intrinsic chaperone activity on its own.</text>
</comment>
<evidence type="ECO:0000256" key="7">
    <source>
        <dbReference type="ARBA" id="ARBA00023235"/>
    </source>
</evidence>
<dbReference type="InterPro" id="IPR037041">
    <property type="entry name" value="Trigger_fac_C_sf"/>
</dbReference>
<evidence type="ECO:0000256" key="6">
    <source>
        <dbReference type="ARBA" id="ARBA00023186"/>
    </source>
</evidence>
<dbReference type="InterPro" id="IPR008881">
    <property type="entry name" value="Trigger_fac_ribosome-bd_bac"/>
</dbReference>
<comment type="catalytic activity">
    <reaction evidence="1 10 11">
        <text>[protein]-peptidylproline (omega=180) = [protein]-peptidylproline (omega=0)</text>
        <dbReference type="Rhea" id="RHEA:16237"/>
        <dbReference type="Rhea" id="RHEA-COMP:10747"/>
        <dbReference type="Rhea" id="RHEA-COMP:10748"/>
        <dbReference type="ChEBI" id="CHEBI:83833"/>
        <dbReference type="ChEBI" id="CHEBI:83834"/>
        <dbReference type="EC" id="5.2.1.8"/>
    </reaction>
</comment>
<keyword evidence="6 10" id="KW-0143">Chaperone</keyword>
<dbReference type="Gene3D" id="1.10.3120.10">
    <property type="entry name" value="Trigger factor, C-terminal domain"/>
    <property type="match status" value="1"/>
</dbReference>
<evidence type="ECO:0000313" key="16">
    <source>
        <dbReference type="EMBL" id="GGO05840.1"/>
    </source>
</evidence>
<dbReference type="InterPro" id="IPR036611">
    <property type="entry name" value="Trigger_fac_ribosome-bd_sf"/>
</dbReference>
<feature type="coiled-coil region" evidence="13">
    <location>
        <begin position="260"/>
        <end position="287"/>
    </location>
</feature>
<dbReference type="SUPFAM" id="SSF102735">
    <property type="entry name" value="Trigger factor ribosome-binding domain"/>
    <property type="match status" value="1"/>
</dbReference>
<reference evidence="17" key="1">
    <citation type="journal article" date="2019" name="Int. J. Syst. Evol. Microbiol.">
        <title>The Global Catalogue of Microorganisms (GCM) 10K type strain sequencing project: providing services to taxonomists for standard genome sequencing and annotation.</title>
        <authorList>
            <consortium name="The Broad Institute Genomics Platform"/>
            <consortium name="The Broad Institute Genome Sequencing Center for Infectious Disease"/>
            <person name="Wu L."/>
            <person name="Ma J."/>
        </authorList>
    </citation>
    <scope>NUCLEOTIDE SEQUENCE [LARGE SCALE GENOMIC DNA]</scope>
    <source>
        <strain evidence="17">JCM 17843</strain>
    </source>
</reference>
<comment type="caution">
    <text evidence="16">The sequence shown here is derived from an EMBL/GenBank/DDBJ whole genome shotgun (WGS) entry which is preliminary data.</text>
</comment>
<comment type="subcellular location">
    <subcellularLocation>
        <location evidence="10">Cytoplasm</location>
    </subcellularLocation>
    <text evidence="10">About half TF is bound to the ribosome near the polypeptide exit tunnel while the other half is free in the cytoplasm.</text>
</comment>
<dbReference type="Pfam" id="PF00254">
    <property type="entry name" value="FKBP_C"/>
    <property type="match status" value="1"/>
</dbReference>
<dbReference type="SUPFAM" id="SSF109998">
    <property type="entry name" value="Triger factor/SurA peptide-binding domain-like"/>
    <property type="match status" value="1"/>
</dbReference>
<keyword evidence="7 10" id="KW-0413">Isomerase</keyword>
<keyword evidence="10" id="KW-0963">Cytoplasm</keyword>
<proteinExistence type="inferred from homology"/>
<keyword evidence="10 12" id="KW-0131">Cell cycle</keyword>
<dbReference type="InterPro" id="IPR046357">
    <property type="entry name" value="PPIase_dom_sf"/>
</dbReference>
<dbReference type="Pfam" id="PF05698">
    <property type="entry name" value="Trigger_C"/>
    <property type="match status" value="1"/>
</dbReference>
<dbReference type="EC" id="5.2.1.8" evidence="3 10"/>
<name>A0ABQ2L8Q8_9PROT</name>
<dbReference type="InterPro" id="IPR008880">
    <property type="entry name" value="Trigger_fac_C"/>
</dbReference>
<organism evidence="16 17">
    <name type="scientific">Iodidimonas muriae</name>
    <dbReference type="NCBI Taxonomy" id="261467"/>
    <lineage>
        <taxon>Bacteria</taxon>
        <taxon>Pseudomonadati</taxon>
        <taxon>Pseudomonadota</taxon>
        <taxon>Alphaproteobacteria</taxon>
        <taxon>Iodidimonadales</taxon>
        <taxon>Iodidimonadaceae</taxon>
        <taxon>Iodidimonas</taxon>
    </lineage>
</organism>
<feature type="compositionally biased region" description="Basic residues" evidence="14">
    <location>
        <begin position="460"/>
        <end position="472"/>
    </location>
</feature>
<keyword evidence="13" id="KW-0175">Coiled coil</keyword>
<evidence type="ECO:0000256" key="9">
    <source>
        <dbReference type="ARBA" id="ARBA00029986"/>
    </source>
</evidence>
<dbReference type="RefSeq" id="WP_188873376.1">
    <property type="nucleotide sequence ID" value="NZ_BMOV01000001.1"/>
</dbReference>
<evidence type="ECO:0000256" key="8">
    <source>
        <dbReference type="ARBA" id="ARBA00024849"/>
    </source>
</evidence>
<comment type="similarity">
    <text evidence="2 10 12">Belongs to the FKBP-type PPIase family. Tig subfamily.</text>
</comment>
<evidence type="ECO:0000256" key="11">
    <source>
        <dbReference type="PROSITE-ProRule" id="PRU00277"/>
    </source>
</evidence>
<keyword evidence="17" id="KW-1185">Reference proteome</keyword>
<feature type="region of interest" description="Disordered" evidence="14">
    <location>
        <begin position="443"/>
        <end position="518"/>
    </location>
</feature>
<evidence type="ECO:0000256" key="5">
    <source>
        <dbReference type="ARBA" id="ARBA00023110"/>
    </source>
</evidence>
<dbReference type="InterPro" id="IPR027304">
    <property type="entry name" value="Trigger_fact/SurA_dom_sf"/>
</dbReference>